<evidence type="ECO:0000256" key="2">
    <source>
        <dbReference type="ARBA" id="ARBA00023125"/>
    </source>
</evidence>
<dbReference type="PROSITE" id="PS01124">
    <property type="entry name" value="HTH_ARAC_FAMILY_2"/>
    <property type="match status" value="1"/>
</dbReference>
<feature type="compositionally biased region" description="Polar residues" evidence="4">
    <location>
        <begin position="280"/>
        <end position="294"/>
    </location>
</feature>
<gene>
    <name evidence="6" type="ORF">M2272_000483</name>
</gene>
<feature type="domain" description="HTH araC/xylS-type" evidence="5">
    <location>
        <begin position="173"/>
        <end position="275"/>
    </location>
</feature>
<dbReference type="InterPro" id="IPR018060">
    <property type="entry name" value="HTH_AraC"/>
</dbReference>
<evidence type="ECO:0000313" key="7">
    <source>
        <dbReference type="Proteomes" id="UP001160130"/>
    </source>
</evidence>
<feature type="region of interest" description="Disordered" evidence="4">
    <location>
        <begin position="263"/>
        <end position="302"/>
    </location>
</feature>
<organism evidence="6 7">
    <name type="scientific">Mycolicibacterium frederiksbergense</name>
    <dbReference type="NCBI Taxonomy" id="117567"/>
    <lineage>
        <taxon>Bacteria</taxon>
        <taxon>Bacillati</taxon>
        <taxon>Actinomycetota</taxon>
        <taxon>Actinomycetes</taxon>
        <taxon>Mycobacteriales</taxon>
        <taxon>Mycobacteriaceae</taxon>
        <taxon>Mycolicibacterium</taxon>
    </lineage>
</organism>
<evidence type="ECO:0000313" key="6">
    <source>
        <dbReference type="EMBL" id="MDH6193862.1"/>
    </source>
</evidence>
<dbReference type="InterPro" id="IPR009057">
    <property type="entry name" value="Homeodomain-like_sf"/>
</dbReference>
<sequence>MSAPVANVPQVLTAQTLIARPDFSVATWCCTGEDAHWSEPECPVDGRFVLVQSGCFRRRGSGGPVDHDATVGYLGEPGEREHFAHPHGGDTCTSVQLSASSWWQLAGEPGRSGSAAVYVDARLELAHRRLLANGCDDPEYQLAEDLVRLVGSALRSATERPIPAGDALRPADRRLVTQAREAIREADAAADGLFPLAAALGVSPYRLSRSFSNELGVSVTRYRNRVRVGRALELLQSGERTMADVAATLGFADQAHFSRTLREHTGYTPTTARRELRGSASAQMSRPMSSTRTEWVSAPIAR</sequence>
<dbReference type="Proteomes" id="UP001160130">
    <property type="component" value="Unassembled WGS sequence"/>
</dbReference>
<dbReference type="InterPro" id="IPR050204">
    <property type="entry name" value="AraC_XylS_family_regulators"/>
</dbReference>
<evidence type="ECO:0000256" key="1">
    <source>
        <dbReference type="ARBA" id="ARBA00023015"/>
    </source>
</evidence>
<keyword evidence="1" id="KW-0805">Transcription regulation</keyword>
<keyword evidence="2" id="KW-0238">DNA-binding</keyword>
<proteinExistence type="predicted"/>
<protein>
    <submittedName>
        <fullName evidence="6">AraC-like DNA-binding protein</fullName>
    </submittedName>
</protein>
<dbReference type="PANTHER" id="PTHR46796">
    <property type="entry name" value="HTH-TYPE TRANSCRIPTIONAL ACTIVATOR RHAS-RELATED"/>
    <property type="match status" value="1"/>
</dbReference>
<evidence type="ECO:0000256" key="4">
    <source>
        <dbReference type="SAM" id="MobiDB-lite"/>
    </source>
</evidence>
<dbReference type="PANTHER" id="PTHR46796:SF15">
    <property type="entry name" value="BLL1074 PROTEIN"/>
    <property type="match status" value="1"/>
</dbReference>
<reference evidence="6 7" key="1">
    <citation type="submission" date="2023-04" db="EMBL/GenBank/DDBJ databases">
        <title>Forest soil microbial communities from Buena Vista Peninsula, Colon Province, Panama.</title>
        <authorList>
            <person name="Bouskill N."/>
        </authorList>
    </citation>
    <scope>NUCLEOTIDE SEQUENCE [LARGE SCALE GENOMIC DNA]</scope>
    <source>
        <strain evidence="6 7">AC80</strain>
    </source>
</reference>
<dbReference type="SMART" id="SM00342">
    <property type="entry name" value="HTH_ARAC"/>
    <property type="match status" value="1"/>
</dbReference>
<dbReference type="SUPFAM" id="SSF46689">
    <property type="entry name" value="Homeodomain-like"/>
    <property type="match status" value="1"/>
</dbReference>
<dbReference type="EMBL" id="JARXVE010000001">
    <property type="protein sequence ID" value="MDH6193862.1"/>
    <property type="molecule type" value="Genomic_DNA"/>
</dbReference>
<evidence type="ECO:0000256" key="3">
    <source>
        <dbReference type="ARBA" id="ARBA00023163"/>
    </source>
</evidence>
<dbReference type="Gene3D" id="1.10.10.60">
    <property type="entry name" value="Homeodomain-like"/>
    <property type="match status" value="1"/>
</dbReference>
<keyword evidence="7" id="KW-1185">Reference proteome</keyword>
<accession>A0ABT6KV56</accession>
<dbReference type="Pfam" id="PF12833">
    <property type="entry name" value="HTH_18"/>
    <property type="match status" value="1"/>
</dbReference>
<name>A0ABT6KV56_9MYCO</name>
<comment type="caution">
    <text evidence="6">The sequence shown here is derived from an EMBL/GenBank/DDBJ whole genome shotgun (WGS) entry which is preliminary data.</text>
</comment>
<evidence type="ECO:0000259" key="5">
    <source>
        <dbReference type="PROSITE" id="PS01124"/>
    </source>
</evidence>
<keyword evidence="3" id="KW-0804">Transcription</keyword>